<dbReference type="InterPro" id="IPR052979">
    <property type="entry name" value="Adenylate-forming_domain"/>
</dbReference>
<dbReference type="GeneID" id="19114844"/>
<feature type="transmembrane region" description="Helical" evidence="1">
    <location>
        <begin position="214"/>
        <end position="231"/>
    </location>
</feature>
<dbReference type="InterPro" id="IPR039261">
    <property type="entry name" value="FNR_nucleotide-bd"/>
</dbReference>
<organism evidence="2 3">
    <name type="scientific">Baudoinia panamericana (strain UAMH 10762)</name>
    <name type="common">Angels' share fungus</name>
    <name type="synonym">Baudoinia compniacensis (strain UAMH 10762)</name>
    <dbReference type="NCBI Taxonomy" id="717646"/>
    <lineage>
        <taxon>Eukaryota</taxon>
        <taxon>Fungi</taxon>
        <taxon>Dikarya</taxon>
        <taxon>Ascomycota</taxon>
        <taxon>Pezizomycotina</taxon>
        <taxon>Dothideomycetes</taxon>
        <taxon>Dothideomycetidae</taxon>
        <taxon>Mycosphaerellales</taxon>
        <taxon>Teratosphaeriaceae</taxon>
        <taxon>Baudoinia</taxon>
    </lineage>
</organism>
<dbReference type="AlphaFoldDB" id="M2MBK7"/>
<feature type="non-terminal residue" evidence="2">
    <location>
        <position position="1"/>
    </location>
</feature>
<feature type="transmembrane region" description="Helical" evidence="1">
    <location>
        <begin position="137"/>
        <end position="157"/>
    </location>
</feature>
<feature type="transmembrane region" description="Helical" evidence="1">
    <location>
        <begin position="22"/>
        <end position="42"/>
    </location>
</feature>
<dbReference type="eggNOG" id="ENOG502QVV4">
    <property type="taxonomic scope" value="Eukaryota"/>
</dbReference>
<dbReference type="Proteomes" id="UP000011761">
    <property type="component" value="Unassembled WGS sequence"/>
</dbReference>
<dbReference type="PANTHER" id="PTHR33927:SF5">
    <property type="entry name" value="ENZYME, PUTATIVE (AFU_ORTHOLOGUE AFUA_8G01222)-RELATED"/>
    <property type="match status" value="1"/>
</dbReference>
<dbReference type="OrthoDB" id="3142841at2759"/>
<dbReference type="HOGENOM" id="CLU_005562_3_0_1"/>
<name>M2MBK7_BAUPA</name>
<reference evidence="2 3" key="1">
    <citation type="journal article" date="2012" name="PLoS Pathog.">
        <title>Diverse lifestyles and strategies of plant pathogenesis encoded in the genomes of eighteen Dothideomycetes fungi.</title>
        <authorList>
            <person name="Ohm R.A."/>
            <person name="Feau N."/>
            <person name="Henrissat B."/>
            <person name="Schoch C.L."/>
            <person name="Horwitz B.A."/>
            <person name="Barry K.W."/>
            <person name="Condon B.J."/>
            <person name="Copeland A.C."/>
            <person name="Dhillon B."/>
            <person name="Glaser F."/>
            <person name="Hesse C.N."/>
            <person name="Kosti I."/>
            <person name="LaButti K."/>
            <person name="Lindquist E.A."/>
            <person name="Lucas S."/>
            <person name="Salamov A.A."/>
            <person name="Bradshaw R.E."/>
            <person name="Ciuffetti L."/>
            <person name="Hamelin R.C."/>
            <person name="Kema G.H.J."/>
            <person name="Lawrence C."/>
            <person name="Scott J.A."/>
            <person name="Spatafora J.W."/>
            <person name="Turgeon B.G."/>
            <person name="de Wit P.J.G.M."/>
            <person name="Zhong S."/>
            <person name="Goodwin S.B."/>
            <person name="Grigoriev I.V."/>
        </authorList>
    </citation>
    <scope>NUCLEOTIDE SEQUENCE [LARGE SCALE GENOMIC DNA]</scope>
    <source>
        <strain evidence="2 3">UAMH 10762</strain>
    </source>
</reference>
<dbReference type="OMA" id="ITYRIWE"/>
<protein>
    <recommendedName>
        <fullName evidence="4">Integral membrane protein TmpA</fullName>
    </recommendedName>
</protein>
<keyword evidence="1" id="KW-0812">Transmembrane</keyword>
<evidence type="ECO:0000313" key="3">
    <source>
        <dbReference type="Proteomes" id="UP000011761"/>
    </source>
</evidence>
<accession>M2MBK7</accession>
<feature type="transmembrane region" description="Helical" evidence="1">
    <location>
        <begin position="107"/>
        <end position="131"/>
    </location>
</feature>
<gene>
    <name evidence="2" type="ORF">BAUCODRAFT_48961</name>
</gene>
<dbReference type="PANTHER" id="PTHR33927">
    <property type="entry name" value="TRANSMEMBRANE PROTEIN"/>
    <property type="match status" value="1"/>
</dbReference>
<evidence type="ECO:0000256" key="1">
    <source>
        <dbReference type="SAM" id="Phobius"/>
    </source>
</evidence>
<proteinExistence type="predicted"/>
<sequence>HPLPPIASSMRIARIRYLWLSFYRRLMLIVLVINIIAISALVGKEARHRGSFGYNQAATAVGANLSIAVLMRQEHVINLLFRIALLLPHSTPLQIRRLAAKLTYNNGGVHSGAAISALLWYVFFSVLVVRQWVGPPIMLRAVVALTAVLLASFVTIVGMSHPAVRRAYHNQWELTHRFGGWTAIALVWAQFLILAVVGANAGHTSLGLALIQQPNFWFLIIITCCLIYPWLRTKRLSFEAKQLSTHATQLHFNDRKLLTCRGVRLAHNPLLECHGFATIPDTDTDKGYSVVISNAGDFTRKMIDSPPKHIWIRGAPTTGVMRVSSMFHPLVVVATGSGIGPCLSWLNMHHGYPVRVIWSARSPETTYQSTMIRDVLRADPQALIIDTKQTGTPDLVALVYSLVKQSGAEAITIIANPKVTQDVVFGMEARKIAAFGAIFDS</sequence>
<keyword evidence="1" id="KW-1133">Transmembrane helix</keyword>
<dbReference type="KEGG" id="bcom:BAUCODRAFT_48961"/>
<keyword evidence="1" id="KW-0472">Membrane</keyword>
<dbReference type="RefSeq" id="XP_007678726.1">
    <property type="nucleotide sequence ID" value="XM_007680536.2"/>
</dbReference>
<dbReference type="EMBL" id="KB445559">
    <property type="protein sequence ID" value="EMC93896.1"/>
    <property type="molecule type" value="Genomic_DNA"/>
</dbReference>
<feature type="non-terminal residue" evidence="2">
    <location>
        <position position="441"/>
    </location>
</feature>
<dbReference type="SUPFAM" id="SSF52343">
    <property type="entry name" value="Ferredoxin reductase-like, C-terminal NADP-linked domain"/>
    <property type="match status" value="1"/>
</dbReference>
<feature type="transmembrane region" description="Helical" evidence="1">
    <location>
        <begin position="178"/>
        <end position="202"/>
    </location>
</feature>
<evidence type="ECO:0008006" key="4">
    <source>
        <dbReference type="Google" id="ProtNLM"/>
    </source>
</evidence>
<evidence type="ECO:0000313" key="2">
    <source>
        <dbReference type="EMBL" id="EMC93896.1"/>
    </source>
</evidence>
<keyword evidence="3" id="KW-1185">Reference proteome</keyword>